<proteinExistence type="predicted"/>
<dbReference type="EMBL" id="KB454488">
    <property type="protein sequence ID" value="EME31967.1"/>
    <property type="molecule type" value="Genomic_DNA"/>
</dbReference>
<organism evidence="1 2">
    <name type="scientific">Galdieria sulphuraria</name>
    <name type="common">Red alga</name>
    <dbReference type="NCBI Taxonomy" id="130081"/>
    <lineage>
        <taxon>Eukaryota</taxon>
        <taxon>Rhodophyta</taxon>
        <taxon>Bangiophyceae</taxon>
        <taxon>Galdieriales</taxon>
        <taxon>Galdieriaceae</taxon>
        <taxon>Galdieria</taxon>
    </lineage>
</organism>
<reference evidence="2" key="1">
    <citation type="journal article" date="2013" name="Science">
        <title>Gene transfer from bacteria and archaea facilitated evolution of an extremophilic eukaryote.</title>
        <authorList>
            <person name="Schonknecht G."/>
            <person name="Chen W.H."/>
            <person name="Ternes C.M."/>
            <person name="Barbier G.G."/>
            <person name="Shrestha R.P."/>
            <person name="Stanke M."/>
            <person name="Brautigam A."/>
            <person name="Baker B.J."/>
            <person name="Banfield J.F."/>
            <person name="Garavito R.M."/>
            <person name="Carr K."/>
            <person name="Wilkerson C."/>
            <person name="Rensing S.A."/>
            <person name="Gagneul D."/>
            <person name="Dickenson N.E."/>
            <person name="Oesterhelt C."/>
            <person name="Lercher M.J."/>
            <person name="Weber A.P."/>
        </authorList>
    </citation>
    <scope>NUCLEOTIDE SEQUENCE [LARGE SCALE GENOMIC DNA]</scope>
    <source>
        <strain evidence="2">074W</strain>
    </source>
</reference>
<sequence length="82" mass="9465">MNNVPGIVANFAKRFEDDLEDAVYHKALLLGTSKLGKRALVCLQSHFFVDLLLEVCMYPQFCEEDKEGMKSVDWMRHMALEK</sequence>
<protein>
    <submittedName>
        <fullName evidence="1">Uncharacterized protein</fullName>
    </submittedName>
</protein>
<gene>
    <name evidence="1" type="ORF">Gasu_07160</name>
</gene>
<accession>M2XP67</accession>
<dbReference type="Gramene" id="EME31967">
    <property type="protein sequence ID" value="EME31967"/>
    <property type="gene ID" value="Gasu_07160"/>
</dbReference>
<dbReference type="KEGG" id="gsl:Gasu_07160"/>
<dbReference type="RefSeq" id="XP_005708487.1">
    <property type="nucleotide sequence ID" value="XM_005708430.1"/>
</dbReference>
<evidence type="ECO:0000313" key="1">
    <source>
        <dbReference type="EMBL" id="EME31967.1"/>
    </source>
</evidence>
<dbReference type="Proteomes" id="UP000030680">
    <property type="component" value="Unassembled WGS sequence"/>
</dbReference>
<evidence type="ECO:0000313" key="2">
    <source>
        <dbReference type="Proteomes" id="UP000030680"/>
    </source>
</evidence>
<dbReference type="AlphaFoldDB" id="M2XP67"/>
<dbReference type="GeneID" id="17090572"/>
<name>M2XP67_GALSU</name>
<keyword evidence="2" id="KW-1185">Reference proteome</keyword>